<dbReference type="InterPro" id="IPR006342">
    <property type="entry name" value="FkbM_mtfrase"/>
</dbReference>
<evidence type="ECO:0000313" key="3">
    <source>
        <dbReference type="Proteomes" id="UP000054558"/>
    </source>
</evidence>
<protein>
    <recommendedName>
        <fullName evidence="1">Methyltransferase FkbM domain-containing protein</fullName>
    </recommendedName>
</protein>
<name>A0A1Y1HUC9_KLENI</name>
<dbReference type="OrthoDB" id="2012523at2759"/>
<evidence type="ECO:0000259" key="1">
    <source>
        <dbReference type="Pfam" id="PF05050"/>
    </source>
</evidence>
<accession>A0A1Y1HUC9</accession>
<dbReference type="InterPro" id="IPR029063">
    <property type="entry name" value="SAM-dependent_MTases_sf"/>
</dbReference>
<dbReference type="Proteomes" id="UP000054558">
    <property type="component" value="Unassembled WGS sequence"/>
</dbReference>
<dbReference type="PANTHER" id="PTHR34203">
    <property type="entry name" value="METHYLTRANSFERASE, FKBM FAMILY PROTEIN"/>
    <property type="match status" value="1"/>
</dbReference>
<sequence>MFASKSFTKSLGQKMAPRIATSGGGILRQLLLVVLLCALFSTPWLLNWGSNTELFSRQVTISGDWPESITLDQLKEALANATGVLTASLESLADDGNARVVGSLEQLIRKILRSEFERFANASQLGRGALTKPQSANPAGADNSLLGTLRDANTPRLANPVDGTLCGYPKPELAEYLARPHGDGHPNKTDVARTNRYFVSGQWRNVTDAWAEVDGQYYVVGKETVCVVVAANGVMPCLEGECFFQLHARPGTTDMAVVAQILRSKTLNPKPHYQVIDFNEYGFIAPLDLKPKNILDAGGNIGIASLVLGIMWPSARIVTLEPNSENYKVLTKNVPSLPNVTPVHAGLWSKHAQLVIEPNDRRDWGFVVTEPTVATPLELLKDAMTGLSVPSVVDLFGVTEGFDFVKMDIEGSEATVFKPSPDNDLTWIEKADVLLVEFHERFDETGSVELAKKGLIAHPLFKHSVDYEFDVFLNRASNLSFT</sequence>
<dbReference type="EMBL" id="DF237038">
    <property type="protein sequence ID" value="GAQ81733.1"/>
    <property type="molecule type" value="Genomic_DNA"/>
</dbReference>
<organism evidence="2 3">
    <name type="scientific">Klebsormidium nitens</name>
    <name type="common">Green alga</name>
    <name type="synonym">Ulothrix nitens</name>
    <dbReference type="NCBI Taxonomy" id="105231"/>
    <lineage>
        <taxon>Eukaryota</taxon>
        <taxon>Viridiplantae</taxon>
        <taxon>Streptophyta</taxon>
        <taxon>Klebsormidiophyceae</taxon>
        <taxon>Klebsormidiales</taxon>
        <taxon>Klebsormidiaceae</taxon>
        <taxon>Klebsormidium</taxon>
    </lineage>
</organism>
<reference evidence="2 3" key="1">
    <citation type="journal article" date="2014" name="Nat. Commun.">
        <title>Klebsormidium flaccidum genome reveals primary factors for plant terrestrial adaptation.</title>
        <authorList>
            <person name="Hori K."/>
            <person name="Maruyama F."/>
            <person name="Fujisawa T."/>
            <person name="Togashi T."/>
            <person name="Yamamoto N."/>
            <person name="Seo M."/>
            <person name="Sato S."/>
            <person name="Yamada T."/>
            <person name="Mori H."/>
            <person name="Tajima N."/>
            <person name="Moriyama T."/>
            <person name="Ikeuchi M."/>
            <person name="Watanabe M."/>
            <person name="Wada H."/>
            <person name="Kobayashi K."/>
            <person name="Saito M."/>
            <person name="Masuda T."/>
            <person name="Sasaki-Sekimoto Y."/>
            <person name="Mashiguchi K."/>
            <person name="Awai K."/>
            <person name="Shimojima M."/>
            <person name="Masuda S."/>
            <person name="Iwai M."/>
            <person name="Nobusawa T."/>
            <person name="Narise T."/>
            <person name="Kondo S."/>
            <person name="Saito H."/>
            <person name="Sato R."/>
            <person name="Murakawa M."/>
            <person name="Ihara Y."/>
            <person name="Oshima-Yamada Y."/>
            <person name="Ohtaka K."/>
            <person name="Satoh M."/>
            <person name="Sonobe K."/>
            <person name="Ishii M."/>
            <person name="Ohtani R."/>
            <person name="Kanamori-Sato M."/>
            <person name="Honoki R."/>
            <person name="Miyazaki D."/>
            <person name="Mochizuki H."/>
            <person name="Umetsu J."/>
            <person name="Higashi K."/>
            <person name="Shibata D."/>
            <person name="Kamiya Y."/>
            <person name="Sato N."/>
            <person name="Nakamura Y."/>
            <person name="Tabata S."/>
            <person name="Ida S."/>
            <person name="Kurokawa K."/>
            <person name="Ohta H."/>
        </authorList>
    </citation>
    <scope>NUCLEOTIDE SEQUENCE [LARGE SCALE GENOMIC DNA]</scope>
    <source>
        <strain evidence="2 3">NIES-2285</strain>
    </source>
</reference>
<dbReference type="PANTHER" id="PTHR34203:SF13">
    <property type="entry name" value="EXPRESSED PROTEIN"/>
    <property type="match status" value="1"/>
</dbReference>
<evidence type="ECO:0000313" key="2">
    <source>
        <dbReference type="EMBL" id="GAQ81733.1"/>
    </source>
</evidence>
<dbReference type="NCBIfam" id="TIGR01444">
    <property type="entry name" value="fkbM_fam"/>
    <property type="match status" value="1"/>
</dbReference>
<dbReference type="Pfam" id="PF05050">
    <property type="entry name" value="Methyltransf_21"/>
    <property type="match status" value="1"/>
</dbReference>
<dbReference type="SUPFAM" id="SSF53335">
    <property type="entry name" value="S-adenosyl-L-methionine-dependent methyltransferases"/>
    <property type="match status" value="1"/>
</dbReference>
<feature type="domain" description="Methyltransferase FkbM" evidence="1">
    <location>
        <begin position="296"/>
        <end position="444"/>
    </location>
</feature>
<dbReference type="InterPro" id="IPR052514">
    <property type="entry name" value="SAM-dependent_MTase"/>
</dbReference>
<keyword evidence="3" id="KW-1185">Reference proteome</keyword>
<dbReference type="AlphaFoldDB" id="A0A1Y1HUC9"/>
<dbReference type="Gene3D" id="3.40.50.150">
    <property type="entry name" value="Vaccinia Virus protein VP39"/>
    <property type="match status" value="1"/>
</dbReference>
<proteinExistence type="predicted"/>
<gene>
    <name evidence="2" type="ORF">KFL_000890220</name>
</gene>